<reference evidence="2" key="1">
    <citation type="journal article" date="2021" name="Curr. Microbiol.">
        <title>Complete genome of nocamycin-producing strain Saccharothrix syringae NRRL B-16468 reveals the biosynthetic potential for secondary metabolites.</title>
        <authorList>
            <person name="Mo X."/>
            <person name="Yang S."/>
        </authorList>
    </citation>
    <scope>NUCLEOTIDE SEQUENCE [LARGE SCALE GENOMIC DNA]</scope>
    <source>
        <strain evidence="2">ATCC 51364 / DSM 43886 / JCM 6844 / KCTC 9398 / NBRC 14523 / NRRL B-16468 / INA 2240</strain>
    </source>
</reference>
<sequence>MADGWHAGRAVNGNIVYECIDDLRRIDFSDAGASGGDEVAESLVHRFLPTRFRHDYDEAFFRKVLVTAVKVAQDLADPVGRAAACTA</sequence>
<dbReference type="OrthoDB" id="3702610at2"/>
<keyword evidence="2" id="KW-1185">Reference proteome</keyword>
<dbReference type="Proteomes" id="UP000325787">
    <property type="component" value="Chromosome"/>
</dbReference>
<evidence type="ECO:0000313" key="2">
    <source>
        <dbReference type="Proteomes" id="UP000325787"/>
    </source>
</evidence>
<gene>
    <name evidence="1" type="ORF">EKG83_25795</name>
</gene>
<organism evidence="1 2">
    <name type="scientific">Saccharothrix syringae</name>
    <name type="common">Nocardiopsis syringae</name>
    <dbReference type="NCBI Taxonomy" id="103733"/>
    <lineage>
        <taxon>Bacteria</taxon>
        <taxon>Bacillati</taxon>
        <taxon>Actinomycetota</taxon>
        <taxon>Actinomycetes</taxon>
        <taxon>Pseudonocardiales</taxon>
        <taxon>Pseudonocardiaceae</taxon>
        <taxon>Saccharothrix</taxon>
    </lineage>
</organism>
<dbReference type="AlphaFoldDB" id="A0A5Q0H2A0"/>
<evidence type="ECO:0000313" key="1">
    <source>
        <dbReference type="EMBL" id="QFZ20377.1"/>
    </source>
</evidence>
<accession>A0A5Q0H2A0</accession>
<name>A0A5Q0H2A0_SACSY</name>
<proteinExistence type="predicted"/>
<dbReference type="KEGG" id="ssyi:EKG83_25795"/>
<dbReference type="EMBL" id="CP034550">
    <property type="protein sequence ID" value="QFZ20377.1"/>
    <property type="molecule type" value="Genomic_DNA"/>
</dbReference>
<dbReference type="RefSeq" id="WP_033433554.1">
    <property type="nucleotide sequence ID" value="NZ_CP034550.1"/>
</dbReference>
<protein>
    <submittedName>
        <fullName evidence="1">Uncharacterized protein</fullName>
    </submittedName>
</protein>